<dbReference type="GeneID" id="25308885"/>
<gene>
    <name evidence="1" type="ORF">Z517_09395</name>
</gene>
<dbReference type="AlphaFoldDB" id="A0A0D2DH04"/>
<reference evidence="1 2" key="1">
    <citation type="submission" date="2015-01" db="EMBL/GenBank/DDBJ databases">
        <title>The Genome Sequence of Fonsecaea pedrosoi CBS 271.37.</title>
        <authorList>
            <consortium name="The Broad Institute Genomics Platform"/>
            <person name="Cuomo C."/>
            <person name="de Hoog S."/>
            <person name="Gorbushina A."/>
            <person name="Stielow B."/>
            <person name="Teixiera M."/>
            <person name="Abouelleil A."/>
            <person name="Chapman S.B."/>
            <person name="Priest M."/>
            <person name="Young S.K."/>
            <person name="Wortman J."/>
            <person name="Nusbaum C."/>
            <person name="Birren B."/>
        </authorList>
    </citation>
    <scope>NUCLEOTIDE SEQUENCE [LARGE SCALE GENOMIC DNA]</scope>
    <source>
        <strain evidence="1 2">CBS 271.37</strain>
    </source>
</reference>
<proteinExistence type="predicted"/>
<organism evidence="1 2">
    <name type="scientific">Fonsecaea pedrosoi CBS 271.37</name>
    <dbReference type="NCBI Taxonomy" id="1442368"/>
    <lineage>
        <taxon>Eukaryota</taxon>
        <taxon>Fungi</taxon>
        <taxon>Dikarya</taxon>
        <taxon>Ascomycota</taxon>
        <taxon>Pezizomycotina</taxon>
        <taxon>Eurotiomycetes</taxon>
        <taxon>Chaetothyriomycetidae</taxon>
        <taxon>Chaetothyriales</taxon>
        <taxon>Herpotrichiellaceae</taxon>
        <taxon>Fonsecaea</taxon>
    </lineage>
</organism>
<evidence type="ECO:0000313" key="2">
    <source>
        <dbReference type="Proteomes" id="UP000053029"/>
    </source>
</evidence>
<dbReference type="Proteomes" id="UP000053029">
    <property type="component" value="Unassembled WGS sequence"/>
</dbReference>
<protein>
    <submittedName>
        <fullName evidence="1">Uncharacterized protein</fullName>
    </submittedName>
</protein>
<sequence length="143" mass="16347">MPCCWHRYNQNVTLDVLVQLYRCEYTSTRAKASSNDKNLCNEVPIDHRLKQYLPSAKDKHSQQIGKDADIIESFGAIMVRDNGTYPSQNEAGFAAWLTRPDMQGILVIPLLQPAKTQVYNADFQWVKDECSTLAYLEEVYSPL</sequence>
<dbReference type="VEuPathDB" id="FungiDB:Z517_09395"/>
<keyword evidence="2" id="KW-1185">Reference proteome</keyword>
<dbReference type="HOGENOM" id="CLU_1806207_0_0_1"/>
<evidence type="ECO:0000313" key="1">
    <source>
        <dbReference type="EMBL" id="KIW76951.1"/>
    </source>
</evidence>
<name>A0A0D2DH04_9EURO</name>
<accession>A0A0D2DH04</accession>
<dbReference type="EMBL" id="KN846974">
    <property type="protein sequence ID" value="KIW76951.1"/>
    <property type="molecule type" value="Genomic_DNA"/>
</dbReference>
<dbReference type="RefSeq" id="XP_013280759.1">
    <property type="nucleotide sequence ID" value="XM_013425305.1"/>
</dbReference>